<dbReference type="SMART" id="SM00857">
    <property type="entry name" value="Resolvase"/>
    <property type="match status" value="1"/>
</dbReference>
<comment type="similarity">
    <text evidence="1">Belongs to the site-specific recombinase resolvase family.</text>
</comment>
<dbReference type="EMBL" id="JBHRSB010000003">
    <property type="protein sequence ID" value="MFC3000810.1"/>
    <property type="molecule type" value="Genomic_DNA"/>
</dbReference>
<comment type="caution">
    <text evidence="7">The sequence shown here is derived from an EMBL/GenBank/DDBJ whole genome shotgun (WGS) entry which is preliminary data.</text>
</comment>
<evidence type="ECO:0000259" key="6">
    <source>
        <dbReference type="PROSITE" id="PS51736"/>
    </source>
</evidence>
<protein>
    <submittedName>
        <fullName evidence="7">Recombinase family protein</fullName>
    </submittedName>
</protein>
<dbReference type="PANTHER" id="PTHR30461">
    <property type="entry name" value="DNA-INVERTASE FROM LAMBDOID PROPHAGE"/>
    <property type="match status" value="1"/>
</dbReference>
<evidence type="ECO:0000256" key="1">
    <source>
        <dbReference type="ARBA" id="ARBA00009913"/>
    </source>
</evidence>
<dbReference type="InterPro" id="IPR036162">
    <property type="entry name" value="Resolvase-like_N_sf"/>
</dbReference>
<organism evidence="7 8">
    <name type="scientific">Falsiroseomonas tokyonensis</name>
    <dbReference type="NCBI Taxonomy" id="430521"/>
    <lineage>
        <taxon>Bacteria</taxon>
        <taxon>Pseudomonadati</taxon>
        <taxon>Pseudomonadota</taxon>
        <taxon>Alphaproteobacteria</taxon>
        <taxon>Acetobacterales</taxon>
        <taxon>Roseomonadaceae</taxon>
        <taxon>Falsiroseomonas</taxon>
    </lineage>
</organism>
<proteinExistence type="inferred from homology"/>
<evidence type="ECO:0000256" key="5">
    <source>
        <dbReference type="SAM" id="MobiDB-lite"/>
    </source>
</evidence>
<name>A0ABV7BXU4_9PROT</name>
<dbReference type="Gene3D" id="3.40.50.1390">
    <property type="entry name" value="Resolvase, N-terminal catalytic domain"/>
    <property type="match status" value="1"/>
</dbReference>
<evidence type="ECO:0000256" key="2">
    <source>
        <dbReference type="ARBA" id="ARBA00022908"/>
    </source>
</evidence>
<keyword evidence="8" id="KW-1185">Reference proteome</keyword>
<dbReference type="InterPro" id="IPR050639">
    <property type="entry name" value="SSR_resolvase"/>
</dbReference>
<dbReference type="Pfam" id="PF00239">
    <property type="entry name" value="Resolvase"/>
    <property type="match status" value="1"/>
</dbReference>
<keyword evidence="4" id="KW-0233">DNA recombination</keyword>
<dbReference type="InterPro" id="IPR006119">
    <property type="entry name" value="Resolv_N"/>
</dbReference>
<dbReference type="CDD" id="cd03768">
    <property type="entry name" value="SR_ResInv"/>
    <property type="match status" value="1"/>
</dbReference>
<feature type="region of interest" description="Disordered" evidence="5">
    <location>
        <begin position="1"/>
        <end position="30"/>
    </location>
</feature>
<dbReference type="PROSITE" id="PS00398">
    <property type="entry name" value="RECOMBINASES_2"/>
    <property type="match status" value="1"/>
</dbReference>
<reference evidence="8" key="1">
    <citation type="journal article" date="2019" name="Int. J. Syst. Evol. Microbiol.">
        <title>The Global Catalogue of Microorganisms (GCM) 10K type strain sequencing project: providing services to taxonomists for standard genome sequencing and annotation.</title>
        <authorList>
            <consortium name="The Broad Institute Genomics Platform"/>
            <consortium name="The Broad Institute Genome Sequencing Center for Infectious Disease"/>
            <person name="Wu L."/>
            <person name="Ma J."/>
        </authorList>
    </citation>
    <scope>NUCLEOTIDE SEQUENCE [LARGE SCALE GENOMIC DNA]</scope>
    <source>
        <strain evidence="8">CGMCC 1.16855</strain>
    </source>
</reference>
<dbReference type="Proteomes" id="UP001595420">
    <property type="component" value="Unassembled WGS sequence"/>
</dbReference>
<evidence type="ECO:0000256" key="4">
    <source>
        <dbReference type="ARBA" id="ARBA00023172"/>
    </source>
</evidence>
<gene>
    <name evidence="7" type="ORF">ACFOD3_12965</name>
</gene>
<evidence type="ECO:0000313" key="7">
    <source>
        <dbReference type="EMBL" id="MFC3000810.1"/>
    </source>
</evidence>
<keyword evidence="2" id="KW-0229">DNA integration</keyword>
<evidence type="ECO:0000256" key="3">
    <source>
        <dbReference type="ARBA" id="ARBA00023125"/>
    </source>
</evidence>
<dbReference type="SUPFAM" id="SSF53041">
    <property type="entry name" value="Resolvase-like"/>
    <property type="match status" value="1"/>
</dbReference>
<accession>A0ABV7BXU4</accession>
<keyword evidence="3" id="KW-0238">DNA-binding</keyword>
<feature type="domain" description="Resolvase/invertase-type recombinase catalytic" evidence="6">
    <location>
        <begin position="104"/>
        <end position="242"/>
    </location>
</feature>
<dbReference type="PANTHER" id="PTHR30461:SF26">
    <property type="entry name" value="RESOLVASE HOMOLOG YNEB"/>
    <property type="match status" value="1"/>
</dbReference>
<sequence length="298" mass="32131">MPIPGLRVPDRPFASALRPAPHNQRSNPLNARQRVALNTAAALPLAARKNRPSEPASRAAHLPLDPGLVGRRRGLSLESFLHFDNRTIIVSLMLVIANRGPGPMIVGYGRVSTAEGQEAGLAAQERDLKAAGCERIFSERVSSVAKRAQLESALDFVREGDVLICTKLDRLARSTTDLLAIVARLEAKGVALRILSMGAGDLDTRTPTGRLMLTMLGAVAEFERTLMLDRQREGIAKAKSEGKYQGRAPTAQRKAPDVLRLKVEGVKPAEIARRTGIGIASVYRILSDKSLDAKASAN</sequence>
<dbReference type="InterPro" id="IPR006118">
    <property type="entry name" value="Recombinase_CS"/>
</dbReference>
<dbReference type="PROSITE" id="PS51736">
    <property type="entry name" value="RECOMBINASES_3"/>
    <property type="match status" value="1"/>
</dbReference>
<evidence type="ECO:0000313" key="8">
    <source>
        <dbReference type="Proteomes" id="UP001595420"/>
    </source>
</evidence>